<feature type="compositionally biased region" description="Polar residues" evidence="9">
    <location>
        <begin position="1469"/>
        <end position="1478"/>
    </location>
</feature>
<dbReference type="GO" id="GO:0006325">
    <property type="term" value="P:chromatin organization"/>
    <property type="evidence" value="ECO:0007669"/>
    <property type="project" value="UniProtKB-ARBA"/>
</dbReference>
<evidence type="ECO:0000256" key="4">
    <source>
        <dbReference type="ARBA" id="ARBA00022771"/>
    </source>
</evidence>
<keyword evidence="2" id="KW-0479">Metal-binding</keyword>
<accession>A0AAD5TM40</accession>
<dbReference type="InterPro" id="IPR001965">
    <property type="entry name" value="Znf_PHD"/>
</dbReference>
<dbReference type="InterPro" id="IPR013083">
    <property type="entry name" value="Znf_RING/FYVE/PHD"/>
</dbReference>
<dbReference type="PROSITE" id="PS00633">
    <property type="entry name" value="BROMODOMAIN_1"/>
    <property type="match status" value="1"/>
</dbReference>
<dbReference type="Pfam" id="PF00439">
    <property type="entry name" value="Bromodomain"/>
    <property type="match status" value="1"/>
</dbReference>
<reference evidence="13" key="1">
    <citation type="submission" date="2020-05" db="EMBL/GenBank/DDBJ databases">
        <title>Phylogenomic resolution of chytrid fungi.</title>
        <authorList>
            <person name="Stajich J.E."/>
            <person name="Amses K."/>
            <person name="Simmons R."/>
            <person name="Seto K."/>
            <person name="Myers J."/>
            <person name="Bonds A."/>
            <person name="Quandt C.A."/>
            <person name="Barry K."/>
            <person name="Liu P."/>
            <person name="Grigoriev I."/>
            <person name="Longcore J.E."/>
            <person name="James T.Y."/>
        </authorList>
    </citation>
    <scope>NUCLEOTIDE SEQUENCE</scope>
    <source>
        <strain evidence="13">JEL0379</strain>
    </source>
</reference>
<dbReference type="CDD" id="cd15492">
    <property type="entry name" value="PHD_BRPF_JADE_like"/>
    <property type="match status" value="1"/>
</dbReference>
<keyword evidence="1" id="KW-0597">Phosphoprotein</keyword>
<proteinExistence type="predicted"/>
<feature type="compositionally biased region" description="Low complexity" evidence="9">
    <location>
        <begin position="146"/>
        <end position="156"/>
    </location>
</feature>
<evidence type="ECO:0000256" key="7">
    <source>
        <dbReference type="PROSITE-ProRule" id="PRU00035"/>
    </source>
</evidence>
<evidence type="ECO:0000259" key="10">
    <source>
        <dbReference type="PROSITE" id="PS50014"/>
    </source>
</evidence>
<dbReference type="CDD" id="cd04369">
    <property type="entry name" value="Bromodomain"/>
    <property type="match status" value="1"/>
</dbReference>
<feature type="compositionally biased region" description="Basic and acidic residues" evidence="9">
    <location>
        <begin position="1136"/>
        <end position="1149"/>
    </location>
</feature>
<dbReference type="SUPFAM" id="SSF47370">
    <property type="entry name" value="Bromodomain"/>
    <property type="match status" value="1"/>
</dbReference>
<protein>
    <submittedName>
        <fullName evidence="13">NuA3 HAT complex component nto1</fullName>
    </submittedName>
</protein>
<dbReference type="Gene3D" id="3.30.40.10">
    <property type="entry name" value="Zinc/RING finger domain, C3HC4 (zinc finger)"/>
    <property type="match status" value="2"/>
</dbReference>
<feature type="region of interest" description="Disordered" evidence="9">
    <location>
        <begin position="977"/>
        <end position="1091"/>
    </location>
</feature>
<dbReference type="Pfam" id="PF13832">
    <property type="entry name" value="zf-HC5HC2H_2"/>
    <property type="match status" value="1"/>
</dbReference>
<dbReference type="EMBL" id="JADGJQ010000015">
    <property type="protein sequence ID" value="KAJ3180757.1"/>
    <property type="molecule type" value="Genomic_DNA"/>
</dbReference>
<dbReference type="PROSITE" id="PS01359">
    <property type="entry name" value="ZF_PHD_1"/>
    <property type="match status" value="1"/>
</dbReference>
<dbReference type="SMART" id="SM00249">
    <property type="entry name" value="PHD"/>
    <property type="match status" value="2"/>
</dbReference>
<feature type="compositionally biased region" description="Polar residues" evidence="9">
    <location>
        <begin position="990"/>
        <end position="1004"/>
    </location>
</feature>
<evidence type="ECO:0000256" key="5">
    <source>
        <dbReference type="ARBA" id="ARBA00022833"/>
    </source>
</evidence>
<feature type="compositionally biased region" description="Low complexity" evidence="9">
    <location>
        <begin position="1345"/>
        <end position="1364"/>
    </location>
</feature>
<feature type="domain" description="Bromo" evidence="10">
    <location>
        <begin position="805"/>
        <end position="875"/>
    </location>
</feature>
<dbReference type="GO" id="GO:0008270">
    <property type="term" value="F:zinc ion binding"/>
    <property type="evidence" value="ECO:0007669"/>
    <property type="project" value="UniProtKB-KW"/>
</dbReference>
<evidence type="ECO:0000256" key="1">
    <source>
        <dbReference type="ARBA" id="ARBA00022553"/>
    </source>
</evidence>
<organism evidence="13 14">
    <name type="scientific">Geranomyces variabilis</name>
    <dbReference type="NCBI Taxonomy" id="109894"/>
    <lineage>
        <taxon>Eukaryota</taxon>
        <taxon>Fungi</taxon>
        <taxon>Fungi incertae sedis</taxon>
        <taxon>Chytridiomycota</taxon>
        <taxon>Chytridiomycota incertae sedis</taxon>
        <taxon>Chytridiomycetes</taxon>
        <taxon>Spizellomycetales</taxon>
        <taxon>Powellomycetaceae</taxon>
        <taxon>Geranomyces</taxon>
    </lineage>
</organism>
<dbReference type="FunFam" id="3.30.40.10:FF:000008">
    <property type="entry name" value="Bromodomain containing 1, isoform CRA_a"/>
    <property type="match status" value="1"/>
</dbReference>
<dbReference type="GO" id="GO:0006357">
    <property type="term" value="P:regulation of transcription by RNA polymerase II"/>
    <property type="evidence" value="ECO:0007669"/>
    <property type="project" value="TreeGrafter"/>
</dbReference>
<dbReference type="Pfam" id="PF13831">
    <property type="entry name" value="PHD_2"/>
    <property type="match status" value="1"/>
</dbReference>
<feature type="compositionally biased region" description="Low complexity" evidence="9">
    <location>
        <begin position="46"/>
        <end position="63"/>
    </location>
</feature>
<name>A0AAD5TM40_9FUNG</name>
<dbReference type="PRINTS" id="PR00503">
    <property type="entry name" value="BROMODOMAIN"/>
</dbReference>
<evidence type="ECO:0000256" key="9">
    <source>
        <dbReference type="SAM" id="MobiDB-lite"/>
    </source>
</evidence>
<dbReference type="SUPFAM" id="SSF57903">
    <property type="entry name" value="FYVE/PHD zinc finger"/>
    <property type="match status" value="1"/>
</dbReference>
<feature type="region of interest" description="Disordered" evidence="9">
    <location>
        <begin position="584"/>
        <end position="605"/>
    </location>
</feature>
<dbReference type="Pfam" id="PF10513">
    <property type="entry name" value="EPL1"/>
    <property type="match status" value="1"/>
</dbReference>
<keyword evidence="4 8" id="KW-0863">Zinc-finger</keyword>
<dbReference type="Gene3D" id="1.20.920.10">
    <property type="entry name" value="Bromodomain-like"/>
    <property type="match status" value="1"/>
</dbReference>
<feature type="compositionally biased region" description="Low complexity" evidence="9">
    <location>
        <begin position="1306"/>
        <end position="1331"/>
    </location>
</feature>
<feature type="compositionally biased region" description="Pro residues" evidence="9">
    <location>
        <begin position="1156"/>
        <end position="1167"/>
    </location>
</feature>
<evidence type="ECO:0000256" key="6">
    <source>
        <dbReference type="ARBA" id="ARBA00023117"/>
    </source>
</evidence>
<dbReference type="InterPro" id="IPR050701">
    <property type="entry name" value="Histone_Mod_Regulator"/>
</dbReference>
<dbReference type="PROSITE" id="PS50014">
    <property type="entry name" value="BROMODOMAIN_2"/>
    <property type="match status" value="1"/>
</dbReference>
<feature type="domain" description="PHD-type" evidence="11">
    <location>
        <begin position="381"/>
        <end position="431"/>
    </location>
</feature>
<dbReference type="InterPro" id="IPR011011">
    <property type="entry name" value="Znf_FYVE_PHD"/>
</dbReference>
<feature type="domain" description="PHD-type" evidence="12">
    <location>
        <begin position="435"/>
        <end position="549"/>
    </location>
</feature>
<dbReference type="InterPro" id="IPR001487">
    <property type="entry name" value="Bromodomain"/>
</dbReference>
<evidence type="ECO:0000313" key="13">
    <source>
        <dbReference type="EMBL" id="KAJ3180757.1"/>
    </source>
</evidence>
<dbReference type="InterPro" id="IPR019542">
    <property type="entry name" value="Enhancer_polycomb-like_N"/>
</dbReference>
<dbReference type="InterPro" id="IPR018359">
    <property type="entry name" value="Bromodomain_CS"/>
</dbReference>
<dbReference type="PROSITE" id="PS51805">
    <property type="entry name" value="EPHD"/>
    <property type="match status" value="1"/>
</dbReference>
<feature type="region of interest" description="Disordered" evidence="9">
    <location>
        <begin position="101"/>
        <end position="175"/>
    </location>
</feature>
<dbReference type="InterPro" id="IPR019787">
    <property type="entry name" value="Znf_PHD-finger"/>
</dbReference>
<dbReference type="Proteomes" id="UP001212152">
    <property type="component" value="Unassembled WGS sequence"/>
</dbReference>
<comment type="caution">
    <text evidence="13">The sequence shown here is derived from an EMBL/GenBank/DDBJ whole genome shotgun (WGS) entry which is preliminary data.</text>
</comment>
<keyword evidence="6 7" id="KW-0103">Bromodomain</keyword>
<sequence>MIERHGHRSAPVTPLSTTPNLVEMPTRSRALHEQPTPARGRPRRIAPTPADSAASTPTASSSSFIPIIDPNPISETPAEEKPYRETFPDLEITKPLPILTFPRFQPLPEKGEGSAGTQNPKLSAEEQPRLGVDAASREVQPGQPDAGQLAAASAGAKPTEMEALDETQIDPLPPAPPSLDFDESFLTGASVNDNGTRTVNLISDAGRGAFPNVSPDDEANARTLASLARAAGLPDPQFQTLGSLADAGAPADPRPQEPLDVYSGVAELSWLPDLPPAPRHLPKPVFRTLPESDDPWAQRKFRMGDAYIRYVEPSEDELATRVEYDMDEQDFCWLNLVNDARKKEGSGQMDQDYFEQVMDILEKEWFDLTKDIPSPRDDEEDPLCAVCDDGECENSNAIVFCDGCNIAVHQDCYGIPYIPEGQWLCRKCMLSPHKPVDCVLCPHGDGAFKQAAGKGWAHLLCAIWVPECTVGNVTLMEPVVDIQKIPRSRWRLTCYLCQRPGGAPIQCSNKSCYTAFHATCARKARLYMKMKPPYGTDHHARRSFCDKHTPQEYRDEVDVEAAIKDFKKQMINQTTSLVRQITSLDDSDDESFHQSSDEETPRRKLKRKAIAYAHDLDTGSGGGTATPTRKKRGRLEGSLSTGQLLADFGVSDSETAVNISNQFSTPVVIPEYILRRVMENLREEHKDQKRKGDFDRKYKDFIILVCKYWSLKRESRRGAPLLKRLHLEPWTASASALKNDEAARAKRNQTAIIIRQDLEKVRLLVELIRKREKEKMRQYQAGVGYTELLLFPVARHIRPVFEQIRALDRNGYFSDPVTPEIAPDYFEHVKTPMDFSTIARKVDNYEYRDVDKFDADVDLIWTNCMIYNKSDTEYYKAASRYQKRAKALIAELRTKLAGLPIDPETGVMKIAPYEFISILWAFGWPEGTEERPIFPKADSPEPVPEAAAMEDKIISADDYTPFRVTRARIAALEAVTPVPKSKGSAKKNGATKQANSKTPGSSSMAEPKTPIRSSRRGKIEAVTPAPQVGSSTRRSSKAAVSSPVEIKSAPSSISRVRDRKKSTATVVTVPKTISMPVTPEPRPDAATASGDTSLAMAIRPARHAAEVAQKAISSLTTVIKRASVKKLTPAVVETPLTDREVRALKRGYGEEDATPSKPPSSALPPPGKDVQQSEESPDTPRRTKRLKLSDERVPSPLAETSGNTEPKAPKTPQKLPKSPAGKTKLSVSKSGGGEAPRTPLPSRGAGGRFLSASQAKKRATPADSEAPDTPVPNGNRTTRARLSSVGEASPAPSPSKRRVSLAEIDTTTTTTITTSRAKATPAKSASATASPLSFASRRRKSEAISSSAGSTTRRRSSGVAAASVDGDDAQARPFGVPAPPELEKKQDLDENTDFLALLGVGGDSPAASDVEADEEERVQLQNEGEDGREDSEIQAEEAPISVPEADQDVAREESMDSDSQPLHFPSPRPQNETNVAGD</sequence>
<dbReference type="PANTHER" id="PTHR13793">
    <property type="entry name" value="PHD FINGER PROTEINS"/>
    <property type="match status" value="1"/>
</dbReference>
<evidence type="ECO:0000256" key="3">
    <source>
        <dbReference type="ARBA" id="ARBA00022737"/>
    </source>
</evidence>
<keyword evidence="14" id="KW-1185">Reference proteome</keyword>
<dbReference type="InterPro" id="IPR019786">
    <property type="entry name" value="Zinc_finger_PHD-type_CS"/>
</dbReference>
<feature type="region of interest" description="Disordered" evidence="9">
    <location>
        <begin position="1134"/>
        <end position="1478"/>
    </location>
</feature>
<evidence type="ECO:0000256" key="2">
    <source>
        <dbReference type="ARBA" id="ARBA00022723"/>
    </source>
</evidence>
<dbReference type="PROSITE" id="PS50016">
    <property type="entry name" value="ZF_PHD_2"/>
    <property type="match status" value="1"/>
</dbReference>
<gene>
    <name evidence="13" type="primary">NTO1</name>
    <name evidence="13" type="ORF">HDU87_001870</name>
</gene>
<feature type="compositionally biased region" description="Polar residues" evidence="9">
    <location>
        <begin position="1272"/>
        <end position="1281"/>
    </location>
</feature>
<keyword evidence="3" id="KW-0677">Repeat</keyword>
<dbReference type="SMART" id="SM00297">
    <property type="entry name" value="BROMO"/>
    <property type="match status" value="1"/>
</dbReference>
<feature type="compositionally biased region" description="Basic and acidic residues" evidence="9">
    <location>
        <begin position="590"/>
        <end position="602"/>
    </location>
</feature>
<dbReference type="PANTHER" id="PTHR13793:SF107">
    <property type="entry name" value="BROMODOMAIN-CONTAINING PROTEIN HOMOLOG"/>
    <property type="match status" value="1"/>
</dbReference>
<evidence type="ECO:0000259" key="11">
    <source>
        <dbReference type="PROSITE" id="PS50016"/>
    </source>
</evidence>
<evidence type="ECO:0000259" key="12">
    <source>
        <dbReference type="PROSITE" id="PS51805"/>
    </source>
</evidence>
<evidence type="ECO:0000256" key="8">
    <source>
        <dbReference type="PROSITE-ProRule" id="PRU00146"/>
    </source>
</evidence>
<dbReference type="InterPro" id="IPR036427">
    <property type="entry name" value="Bromodomain-like_sf"/>
</dbReference>
<dbReference type="InterPro" id="IPR034732">
    <property type="entry name" value="EPHD"/>
</dbReference>
<evidence type="ECO:0000313" key="14">
    <source>
        <dbReference type="Proteomes" id="UP001212152"/>
    </source>
</evidence>
<keyword evidence="5" id="KW-0862">Zinc</keyword>
<feature type="compositionally biased region" description="Acidic residues" evidence="9">
    <location>
        <begin position="1423"/>
        <end position="1435"/>
    </location>
</feature>
<feature type="region of interest" description="Disordered" evidence="9">
    <location>
        <begin position="1"/>
        <end position="82"/>
    </location>
</feature>